<accession>A0A285NL71</accession>
<keyword evidence="3" id="KW-1185">Reference proteome</keyword>
<dbReference type="EMBL" id="OBEK01000002">
    <property type="protein sequence ID" value="SNZ09978.1"/>
    <property type="molecule type" value="Genomic_DNA"/>
</dbReference>
<evidence type="ECO:0000313" key="3">
    <source>
        <dbReference type="Proteomes" id="UP000219356"/>
    </source>
</evidence>
<dbReference type="CDD" id="cd00093">
    <property type="entry name" value="HTH_XRE"/>
    <property type="match status" value="1"/>
</dbReference>
<gene>
    <name evidence="2" type="ORF">SAMN05421503_1447</name>
</gene>
<dbReference type="AlphaFoldDB" id="A0A285NL71"/>
<dbReference type="InterPro" id="IPR001387">
    <property type="entry name" value="Cro/C1-type_HTH"/>
</dbReference>
<dbReference type="Proteomes" id="UP000219356">
    <property type="component" value="Unassembled WGS sequence"/>
</dbReference>
<proteinExistence type="predicted"/>
<feature type="domain" description="HTH cro/C1-type" evidence="1">
    <location>
        <begin position="6"/>
        <end position="53"/>
    </location>
</feature>
<evidence type="ECO:0000313" key="2">
    <source>
        <dbReference type="EMBL" id="SNZ09978.1"/>
    </source>
</evidence>
<dbReference type="SUPFAM" id="SSF47413">
    <property type="entry name" value="lambda repressor-like DNA-binding domains"/>
    <property type="match status" value="1"/>
</dbReference>
<organism evidence="2 3">
    <name type="scientific">Terribacillus aidingensis</name>
    <dbReference type="NCBI Taxonomy" id="586416"/>
    <lineage>
        <taxon>Bacteria</taxon>
        <taxon>Bacillati</taxon>
        <taxon>Bacillota</taxon>
        <taxon>Bacilli</taxon>
        <taxon>Bacillales</taxon>
        <taxon>Bacillaceae</taxon>
        <taxon>Terribacillus</taxon>
    </lineage>
</organism>
<evidence type="ECO:0000259" key="1">
    <source>
        <dbReference type="Pfam" id="PF01381"/>
    </source>
</evidence>
<dbReference type="InterPro" id="IPR010982">
    <property type="entry name" value="Lambda_DNA-bd_dom_sf"/>
</dbReference>
<sequence>MTGKELKMMRIGLDIKACDIAKKLVLSKQYISMMENDKRPIPEHLLSKWTALLK</sequence>
<dbReference type="GO" id="GO:0003677">
    <property type="term" value="F:DNA binding"/>
    <property type="evidence" value="ECO:0007669"/>
    <property type="project" value="InterPro"/>
</dbReference>
<dbReference type="RefSeq" id="WP_143595999.1">
    <property type="nucleotide sequence ID" value="NZ_OBEK01000002.1"/>
</dbReference>
<dbReference type="OrthoDB" id="2067664at2"/>
<name>A0A285NL71_9BACI</name>
<reference evidence="3" key="1">
    <citation type="submission" date="2017-09" db="EMBL/GenBank/DDBJ databases">
        <authorList>
            <person name="Varghese N."/>
            <person name="Submissions S."/>
        </authorList>
    </citation>
    <scope>NUCLEOTIDE SEQUENCE [LARGE SCALE GENOMIC DNA]</scope>
    <source>
        <strain evidence="3">CGMCC 1.8913</strain>
    </source>
</reference>
<protein>
    <submittedName>
        <fullName evidence="2">Helix-turn-helix</fullName>
    </submittedName>
</protein>
<dbReference type="Pfam" id="PF01381">
    <property type="entry name" value="HTH_3"/>
    <property type="match status" value="1"/>
</dbReference>
<dbReference type="Gene3D" id="1.10.260.40">
    <property type="entry name" value="lambda repressor-like DNA-binding domains"/>
    <property type="match status" value="1"/>
</dbReference>